<dbReference type="InterPro" id="IPR001906">
    <property type="entry name" value="Terpene_synth_N"/>
</dbReference>
<dbReference type="InterPro" id="IPR005630">
    <property type="entry name" value="Terpene_synthase_metal-bd"/>
</dbReference>
<dbReference type="Pfam" id="PF01397">
    <property type="entry name" value="Terpene_synth"/>
    <property type="match status" value="1"/>
</dbReference>
<dbReference type="Proteomes" id="UP001497457">
    <property type="component" value="Chromosome 36b"/>
</dbReference>
<dbReference type="Pfam" id="PF03936">
    <property type="entry name" value="Terpene_synth_C"/>
    <property type="match status" value="1"/>
</dbReference>
<dbReference type="EMBL" id="OZ075146">
    <property type="protein sequence ID" value="CAL5053932.1"/>
    <property type="molecule type" value="Genomic_DNA"/>
</dbReference>
<dbReference type="SUPFAM" id="SSF48239">
    <property type="entry name" value="Terpenoid cyclases/Protein prenyltransferases"/>
    <property type="match status" value="1"/>
</dbReference>
<dbReference type="GO" id="GO:0046872">
    <property type="term" value="F:metal ion binding"/>
    <property type="evidence" value="ECO:0007669"/>
    <property type="project" value="UniProtKB-KW"/>
</dbReference>
<keyword evidence="1" id="KW-0479">Metal-binding</keyword>
<reference evidence="4 5" key="2">
    <citation type="submission" date="2024-10" db="EMBL/GenBank/DDBJ databases">
        <authorList>
            <person name="Ryan C."/>
        </authorList>
    </citation>
    <scope>NUCLEOTIDE SEQUENCE [LARGE SCALE GENOMIC DNA]</scope>
</reference>
<dbReference type="InterPro" id="IPR036965">
    <property type="entry name" value="Terpene_synth_N_sf"/>
</dbReference>
<evidence type="ECO:0000256" key="1">
    <source>
        <dbReference type="ARBA" id="ARBA00022723"/>
    </source>
</evidence>
<accession>A0ABC9EA93</accession>
<dbReference type="InterPro" id="IPR050148">
    <property type="entry name" value="Terpene_synthase-like"/>
</dbReference>
<evidence type="ECO:0000259" key="2">
    <source>
        <dbReference type="Pfam" id="PF01397"/>
    </source>
</evidence>
<gene>
    <name evidence="4" type="ORF">URODEC1_LOCUS93512</name>
</gene>
<proteinExistence type="predicted"/>
<sequence>MAANKVADVLQETSGDATVAAPSPFEPSVWGDFFVTYTPPPSQRSEEWMRGRADKLKEEVRQMLEAAGKAMSMADAVNLVDTLEHLGIDNHFRAEIDTALRRIRGGELEFGSSIDLHIVSLRFCLLRQHGFCASTDVFDKFRDDTGNFSMDLTNDPRGLLSLYNAAHMAFPGEIALDDAIVFARRHLEAAKGGLRSPMMEQVSRALDIPRPRFMKRLETMHYIMEYEQEEAHDATMLELARLDFNLVRFLHRKELRTVSLWDENKVSILPEYLRILYIKLLDSFNEVENILEPHETYRMASIREMFKLQSRNYLKEARWFNQNYTPSFKEHVDISIMSTGLPMLYIAALTGASQVVTKEAFDWALDMPDMVLACAEVGRFLNDVASYKLGKSKQDAASSLECYMKDHGMTAEDAMVAFATMVEHAWRRVNQACMELDREILPAAQIVVNMTRTLGTMYHRGRDGYTFGRSLKETITFLFLGDIPVY</sequence>
<evidence type="ECO:0000313" key="5">
    <source>
        <dbReference type="Proteomes" id="UP001497457"/>
    </source>
</evidence>
<evidence type="ECO:0000259" key="3">
    <source>
        <dbReference type="Pfam" id="PF03936"/>
    </source>
</evidence>
<dbReference type="SUPFAM" id="SSF48576">
    <property type="entry name" value="Terpenoid synthases"/>
    <property type="match status" value="1"/>
</dbReference>
<protein>
    <submittedName>
        <fullName evidence="4">Uncharacterized protein</fullName>
    </submittedName>
</protein>
<dbReference type="InterPro" id="IPR008930">
    <property type="entry name" value="Terpenoid_cyclase/PrenylTrfase"/>
</dbReference>
<dbReference type="PANTHER" id="PTHR31225:SF63">
    <property type="entry name" value="BETA-SELINENE SYNTHASE"/>
    <property type="match status" value="1"/>
</dbReference>
<organism evidence="4 5">
    <name type="scientific">Urochloa decumbens</name>
    <dbReference type="NCBI Taxonomy" id="240449"/>
    <lineage>
        <taxon>Eukaryota</taxon>
        <taxon>Viridiplantae</taxon>
        <taxon>Streptophyta</taxon>
        <taxon>Embryophyta</taxon>
        <taxon>Tracheophyta</taxon>
        <taxon>Spermatophyta</taxon>
        <taxon>Magnoliopsida</taxon>
        <taxon>Liliopsida</taxon>
        <taxon>Poales</taxon>
        <taxon>Poaceae</taxon>
        <taxon>PACMAD clade</taxon>
        <taxon>Panicoideae</taxon>
        <taxon>Panicodae</taxon>
        <taxon>Paniceae</taxon>
        <taxon>Melinidinae</taxon>
        <taxon>Urochloa</taxon>
    </lineage>
</organism>
<dbReference type="Gene3D" id="1.50.10.130">
    <property type="entry name" value="Terpene synthase, N-terminal domain"/>
    <property type="match status" value="1"/>
</dbReference>
<dbReference type="AlphaFoldDB" id="A0ABC9EA93"/>
<feature type="domain" description="Terpene synthase metal-binding" evidence="3">
    <location>
        <begin position="258"/>
        <end position="427"/>
    </location>
</feature>
<reference evidence="5" key="1">
    <citation type="submission" date="2024-06" db="EMBL/GenBank/DDBJ databases">
        <authorList>
            <person name="Ryan C."/>
        </authorList>
    </citation>
    <scope>NUCLEOTIDE SEQUENCE [LARGE SCALE GENOMIC DNA]</scope>
</reference>
<dbReference type="PANTHER" id="PTHR31225">
    <property type="entry name" value="OS04G0344100 PROTEIN-RELATED"/>
    <property type="match status" value="1"/>
</dbReference>
<feature type="domain" description="Terpene synthase N-terminal" evidence="2">
    <location>
        <begin position="29"/>
        <end position="206"/>
    </location>
</feature>
<keyword evidence="5" id="KW-1185">Reference proteome</keyword>
<name>A0ABC9EA93_9POAL</name>
<dbReference type="Gene3D" id="1.10.600.10">
    <property type="entry name" value="Farnesyl Diphosphate Synthase"/>
    <property type="match status" value="1"/>
</dbReference>
<evidence type="ECO:0000313" key="4">
    <source>
        <dbReference type="EMBL" id="CAL5053932.1"/>
    </source>
</evidence>
<dbReference type="InterPro" id="IPR008949">
    <property type="entry name" value="Isoprenoid_synthase_dom_sf"/>
</dbReference>